<dbReference type="GO" id="GO:0003700">
    <property type="term" value="F:DNA-binding transcription factor activity"/>
    <property type="evidence" value="ECO:0007669"/>
    <property type="project" value="InterPro"/>
</dbReference>
<dbReference type="InterPro" id="IPR020449">
    <property type="entry name" value="Tscrpt_reg_AraC-type_HTH"/>
</dbReference>
<keyword evidence="3" id="KW-0010">Activator</keyword>
<dbReference type="SUPFAM" id="SSF51182">
    <property type="entry name" value="RmlC-like cupins"/>
    <property type="match status" value="1"/>
</dbReference>
<dbReference type="InterPro" id="IPR009057">
    <property type="entry name" value="Homeodomain-like_sf"/>
</dbReference>
<protein>
    <submittedName>
        <fullName evidence="6">AraC family transcriptional regulator</fullName>
    </submittedName>
</protein>
<evidence type="ECO:0000313" key="7">
    <source>
        <dbReference type="Proteomes" id="UP000661006"/>
    </source>
</evidence>
<sequence length="254" mass="27994">MSDTSPWLFGKNLQQDTRRETEGHLHVEGQLLGIESGVVGIRGAAAYWLVGPGSVLWLPPRFCHEARSHGAVAGWSLYVCPGACADLPQEPFLAECSRLLGAQAERLSQTAEGSQWSPPVARLAESFWDEFLSVPRRNASLPFPQSSRLGRVTEVLCANPADRRAQKDWAALAGLSVRSFVRHFTAETQMPFSIWKQRLRILNAQERLVRGETVTSVAFSVGYESLGAFAEAFKKNTGLSPSDYGKQRSVRHLG</sequence>
<dbReference type="Pfam" id="PF02311">
    <property type="entry name" value="AraC_binding"/>
    <property type="match status" value="1"/>
</dbReference>
<evidence type="ECO:0000256" key="3">
    <source>
        <dbReference type="ARBA" id="ARBA00023159"/>
    </source>
</evidence>
<dbReference type="SUPFAM" id="SSF46689">
    <property type="entry name" value="Homeodomain-like"/>
    <property type="match status" value="1"/>
</dbReference>
<dbReference type="EMBL" id="JABCQN010000001">
    <property type="protein sequence ID" value="MBF0869685.1"/>
    <property type="molecule type" value="Genomic_DNA"/>
</dbReference>
<keyword evidence="2" id="KW-0238">DNA-binding</keyword>
<reference evidence="6" key="2">
    <citation type="submission" date="2020-11" db="EMBL/GenBank/DDBJ databases">
        <title>Description of novel Gluconobacter species.</title>
        <authorList>
            <person name="Cleenwerck I."/>
            <person name="Cnockaert M."/>
            <person name="Borremans W."/>
            <person name="Wieme A.D."/>
            <person name="De Vuyst L."/>
            <person name="Vandamme P."/>
        </authorList>
    </citation>
    <scope>NUCLEOTIDE SEQUENCE</scope>
    <source>
        <strain evidence="6">R71697</strain>
    </source>
</reference>
<comment type="caution">
    <text evidence="6">The sequence shown here is derived from an EMBL/GenBank/DDBJ whole genome shotgun (WGS) entry which is preliminary data.</text>
</comment>
<dbReference type="PANTHER" id="PTHR11019">
    <property type="entry name" value="HTH-TYPE TRANSCRIPTIONAL REGULATOR NIMR"/>
    <property type="match status" value="1"/>
</dbReference>
<evidence type="ECO:0000256" key="1">
    <source>
        <dbReference type="ARBA" id="ARBA00023015"/>
    </source>
</evidence>
<proteinExistence type="predicted"/>
<reference evidence="6" key="1">
    <citation type="submission" date="2020-04" db="EMBL/GenBank/DDBJ databases">
        <authorList>
            <person name="Sombolestani A."/>
        </authorList>
    </citation>
    <scope>NUCLEOTIDE SEQUENCE</scope>
    <source>
        <strain evidence="6">R71697</strain>
    </source>
</reference>
<dbReference type="InterPro" id="IPR003313">
    <property type="entry name" value="AraC-bd"/>
</dbReference>
<gene>
    <name evidence="6" type="ORF">HKD32_02260</name>
</gene>
<keyword evidence="4" id="KW-0804">Transcription</keyword>
<dbReference type="SMART" id="SM00342">
    <property type="entry name" value="HTH_ARAC"/>
    <property type="match status" value="1"/>
</dbReference>
<dbReference type="RefSeq" id="WP_061929236.1">
    <property type="nucleotide sequence ID" value="NZ_BEWO01000001.1"/>
</dbReference>
<dbReference type="GeneID" id="81473503"/>
<dbReference type="Proteomes" id="UP000661006">
    <property type="component" value="Unassembled WGS sequence"/>
</dbReference>
<dbReference type="InterPro" id="IPR018060">
    <property type="entry name" value="HTH_AraC"/>
</dbReference>
<dbReference type="CDD" id="cd06124">
    <property type="entry name" value="cupin_NimR-like_N"/>
    <property type="match status" value="1"/>
</dbReference>
<dbReference type="PROSITE" id="PS00041">
    <property type="entry name" value="HTH_ARAC_FAMILY_1"/>
    <property type="match status" value="1"/>
</dbReference>
<accession>A0A9Q2IP83</accession>
<evidence type="ECO:0000259" key="5">
    <source>
        <dbReference type="PROSITE" id="PS01124"/>
    </source>
</evidence>
<organism evidence="6 7">
    <name type="scientific">Gluconobacter japonicus</name>
    <dbReference type="NCBI Taxonomy" id="376620"/>
    <lineage>
        <taxon>Bacteria</taxon>
        <taxon>Pseudomonadati</taxon>
        <taxon>Pseudomonadota</taxon>
        <taxon>Alphaproteobacteria</taxon>
        <taxon>Acetobacterales</taxon>
        <taxon>Acetobacteraceae</taxon>
        <taxon>Gluconobacter</taxon>
    </lineage>
</organism>
<dbReference type="Gene3D" id="1.10.10.60">
    <property type="entry name" value="Homeodomain-like"/>
    <property type="match status" value="2"/>
</dbReference>
<dbReference type="PRINTS" id="PR00032">
    <property type="entry name" value="HTHARAC"/>
</dbReference>
<dbReference type="InterPro" id="IPR011051">
    <property type="entry name" value="RmlC_Cupin_sf"/>
</dbReference>
<evidence type="ECO:0000256" key="4">
    <source>
        <dbReference type="ARBA" id="ARBA00023163"/>
    </source>
</evidence>
<dbReference type="Pfam" id="PF12833">
    <property type="entry name" value="HTH_18"/>
    <property type="match status" value="1"/>
</dbReference>
<evidence type="ECO:0000313" key="6">
    <source>
        <dbReference type="EMBL" id="MBF0869685.1"/>
    </source>
</evidence>
<name>A0A9Q2IP83_GLUJA</name>
<dbReference type="AlphaFoldDB" id="A0A9Q2IP83"/>
<dbReference type="InterPro" id="IPR018062">
    <property type="entry name" value="HTH_AraC-typ_CS"/>
</dbReference>
<dbReference type="GO" id="GO:0043565">
    <property type="term" value="F:sequence-specific DNA binding"/>
    <property type="evidence" value="ECO:0007669"/>
    <property type="project" value="InterPro"/>
</dbReference>
<dbReference type="PANTHER" id="PTHR11019:SF159">
    <property type="entry name" value="TRANSCRIPTIONAL REGULATOR-RELATED"/>
    <property type="match status" value="1"/>
</dbReference>
<evidence type="ECO:0000256" key="2">
    <source>
        <dbReference type="ARBA" id="ARBA00023125"/>
    </source>
</evidence>
<feature type="domain" description="HTH araC/xylS-type" evidence="5">
    <location>
        <begin position="150"/>
        <end position="247"/>
    </location>
</feature>
<keyword evidence="1" id="KW-0805">Transcription regulation</keyword>
<dbReference type="PROSITE" id="PS01124">
    <property type="entry name" value="HTH_ARAC_FAMILY_2"/>
    <property type="match status" value="1"/>
</dbReference>